<dbReference type="Proteomes" id="UP000492821">
    <property type="component" value="Unassembled WGS sequence"/>
</dbReference>
<organism evidence="1 2">
    <name type="scientific">Panagrellus redivivus</name>
    <name type="common">Microworm</name>
    <dbReference type="NCBI Taxonomy" id="6233"/>
    <lineage>
        <taxon>Eukaryota</taxon>
        <taxon>Metazoa</taxon>
        <taxon>Ecdysozoa</taxon>
        <taxon>Nematoda</taxon>
        <taxon>Chromadorea</taxon>
        <taxon>Rhabditida</taxon>
        <taxon>Tylenchina</taxon>
        <taxon>Panagrolaimomorpha</taxon>
        <taxon>Panagrolaimoidea</taxon>
        <taxon>Panagrolaimidae</taxon>
        <taxon>Panagrellus</taxon>
    </lineage>
</organism>
<accession>A0A7E4VJL7</accession>
<reference evidence="2" key="2">
    <citation type="submission" date="2020-10" db="UniProtKB">
        <authorList>
            <consortium name="WormBaseParasite"/>
        </authorList>
    </citation>
    <scope>IDENTIFICATION</scope>
</reference>
<dbReference type="WBParaSite" id="Pan_g21736.t1">
    <property type="protein sequence ID" value="Pan_g21736.t1"/>
    <property type="gene ID" value="Pan_g21736"/>
</dbReference>
<protein>
    <submittedName>
        <fullName evidence="2">Uncharacterized protein</fullName>
    </submittedName>
</protein>
<evidence type="ECO:0000313" key="2">
    <source>
        <dbReference type="WBParaSite" id="Pan_g21736.t1"/>
    </source>
</evidence>
<keyword evidence="1" id="KW-1185">Reference proteome</keyword>
<evidence type="ECO:0000313" key="1">
    <source>
        <dbReference type="Proteomes" id="UP000492821"/>
    </source>
</evidence>
<sequence length="213" mass="24533">MSLNRNEIKARVADSNWRYGHYGLKPSTTFADIVTDSFDNVKRLGNSASHCNLDDMYTPFLGEYRKSPSYSALAPANGMSWIDRHSVGPDLRPYKAYNPKQAEWRELKAKSYRTPADRVGNNLFVADSPTIPLPPTYRRCYQVPVDPTRFENFARYWGGRAHGLEYSQPFLYDYSDNYGIAEDRRYHRLPHAPGMVPSQPSCRHGRQLMLTPY</sequence>
<name>A0A7E4VJL7_PANRE</name>
<dbReference type="AlphaFoldDB" id="A0A7E4VJL7"/>
<proteinExistence type="predicted"/>
<reference evidence="1" key="1">
    <citation type="journal article" date="2013" name="Genetics">
        <title>The draft genome and transcriptome of Panagrellus redivivus are shaped by the harsh demands of a free-living lifestyle.</title>
        <authorList>
            <person name="Srinivasan J."/>
            <person name="Dillman A.R."/>
            <person name="Macchietto M.G."/>
            <person name="Heikkinen L."/>
            <person name="Lakso M."/>
            <person name="Fracchia K.M."/>
            <person name="Antoshechkin I."/>
            <person name="Mortazavi A."/>
            <person name="Wong G."/>
            <person name="Sternberg P.W."/>
        </authorList>
    </citation>
    <scope>NUCLEOTIDE SEQUENCE [LARGE SCALE GENOMIC DNA]</scope>
    <source>
        <strain evidence="1">MT8872</strain>
    </source>
</reference>